<dbReference type="SUPFAM" id="SSF56784">
    <property type="entry name" value="HAD-like"/>
    <property type="match status" value="1"/>
</dbReference>
<keyword evidence="4 7" id="KW-0479">Metal-binding</keyword>
<dbReference type="Proteomes" id="UP001595579">
    <property type="component" value="Unassembled WGS sequence"/>
</dbReference>
<evidence type="ECO:0000313" key="9">
    <source>
        <dbReference type="Proteomes" id="UP001595579"/>
    </source>
</evidence>
<name>A0ABV7LVV2_9GAMM</name>
<proteinExistence type="inferred from homology"/>
<comment type="cofactor">
    <cofactor evidence="1 7">
        <name>Mg(2+)</name>
        <dbReference type="ChEBI" id="CHEBI:18420"/>
    </cofactor>
</comment>
<comment type="subunit">
    <text evidence="3 7">Homotetramer.</text>
</comment>
<keyword evidence="5 7" id="KW-0378">Hydrolase</keyword>
<dbReference type="NCBIfam" id="TIGR01670">
    <property type="entry name" value="KdsC-phosphatas"/>
    <property type="match status" value="1"/>
</dbReference>
<keyword evidence="9" id="KW-1185">Reference proteome</keyword>
<dbReference type="EC" id="3.1.3.45" evidence="7"/>
<comment type="function">
    <text evidence="7">Catalyzes the hydrolysis of 3-deoxy-D-manno-octulosonate 8-phosphate (KDO 8-P) to 3-deoxy-D-manno-octulosonate (KDO) and inorganic phosphate.</text>
</comment>
<evidence type="ECO:0000256" key="4">
    <source>
        <dbReference type="ARBA" id="ARBA00022723"/>
    </source>
</evidence>
<evidence type="ECO:0000256" key="3">
    <source>
        <dbReference type="ARBA" id="ARBA00011881"/>
    </source>
</evidence>
<dbReference type="InterPro" id="IPR036412">
    <property type="entry name" value="HAD-like_sf"/>
</dbReference>
<keyword evidence="6 7" id="KW-0460">Magnesium</keyword>
<dbReference type="PANTHER" id="PTHR21485:SF3">
    <property type="entry name" value="N-ACYLNEURAMINATE CYTIDYLYLTRANSFERASE"/>
    <property type="match status" value="1"/>
</dbReference>
<dbReference type="PANTHER" id="PTHR21485">
    <property type="entry name" value="HAD SUPERFAMILY MEMBERS CMAS AND KDSC"/>
    <property type="match status" value="1"/>
</dbReference>
<dbReference type="SFLD" id="SFLDG01136">
    <property type="entry name" value="C1.6:_Phosphoserine_Phosphatas"/>
    <property type="match status" value="1"/>
</dbReference>
<dbReference type="Gene3D" id="3.40.50.1000">
    <property type="entry name" value="HAD superfamily/HAD-like"/>
    <property type="match status" value="1"/>
</dbReference>
<comment type="caution">
    <text evidence="8">The sequence shown here is derived from an EMBL/GenBank/DDBJ whole genome shotgun (WGS) entry which is preliminary data.</text>
</comment>
<keyword evidence="7" id="KW-0448">Lipopolysaccharide biosynthesis</keyword>
<evidence type="ECO:0000313" key="8">
    <source>
        <dbReference type="EMBL" id="MFC3286231.1"/>
    </source>
</evidence>
<evidence type="ECO:0000256" key="6">
    <source>
        <dbReference type="ARBA" id="ARBA00022842"/>
    </source>
</evidence>
<reference evidence="9" key="1">
    <citation type="journal article" date="2019" name="Int. J. Syst. Evol. Microbiol.">
        <title>The Global Catalogue of Microorganisms (GCM) 10K type strain sequencing project: providing services to taxonomists for standard genome sequencing and annotation.</title>
        <authorList>
            <consortium name="The Broad Institute Genomics Platform"/>
            <consortium name="The Broad Institute Genome Sequencing Center for Infectious Disease"/>
            <person name="Wu L."/>
            <person name="Ma J."/>
        </authorList>
    </citation>
    <scope>NUCLEOTIDE SEQUENCE [LARGE SCALE GENOMIC DNA]</scope>
    <source>
        <strain evidence="9">CECT 7698</strain>
    </source>
</reference>
<dbReference type="InterPro" id="IPR010023">
    <property type="entry name" value="KdsC_fam"/>
</dbReference>
<dbReference type="InterPro" id="IPR050793">
    <property type="entry name" value="CMP-NeuNAc_synthase"/>
</dbReference>
<dbReference type="SFLD" id="SFLDS00003">
    <property type="entry name" value="Haloacid_Dehalogenase"/>
    <property type="match status" value="1"/>
</dbReference>
<protein>
    <recommendedName>
        <fullName evidence="7">3-deoxy-D-manno-octulosonate 8-phosphate phosphatase KdsC</fullName>
        <ecNumber evidence="7">3.1.3.45</ecNumber>
    </recommendedName>
    <alternativeName>
        <fullName evidence="7">KDO 8-P phosphatase</fullName>
    </alternativeName>
</protein>
<dbReference type="Pfam" id="PF08282">
    <property type="entry name" value="Hydrolase_3"/>
    <property type="match status" value="1"/>
</dbReference>
<sequence>MEKIIDLRRSIKLVLFDVDGVLTDGTLYIGGSGEEYKPFNAKDGVAVSLLSHYGIKAGVISGKSSPALLYRVNQLKMDVIRTGCSEKSIALHEIAQGLGISASEVCFVGDDIIDYHAMNEAGVSYAPNDAHPLILKCADQVTKCAGGAGVAREVAEDILSAHGYSLHDMYSFMLKKDMFHDVTQ</sequence>
<evidence type="ECO:0000256" key="1">
    <source>
        <dbReference type="ARBA" id="ARBA00001946"/>
    </source>
</evidence>
<evidence type="ECO:0000256" key="5">
    <source>
        <dbReference type="ARBA" id="ARBA00022801"/>
    </source>
</evidence>
<comment type="similarity">
    <text evidence="2 7">Belongs to the KdsC family.</text>
</comment>
<dbReference type="InterPro" id="IPR023214">
    <property type="entry name" value="HAD_sf"/>
</dbReference>
<dbReference type="PIRSF" id="PIRSF006118">
    <property type="entry name" value="KDO8-P_Ptase"/>
    <property type="match status" value="1"/>
</dbReference>
<gene>
    <name evidence="8" type="ORF">ACFOEV_21740</name>
</gene>
<accession>A0ABV7LVV2</accession>
<evidence type="ECO:0000256" key="7">
    <source>
        <dbReference type="PIRNR" id="PIRNR006118"/>
    </source>
</evidence>
<dbReference type="EMBL" id="JBHRUG010000049">
    <property type="protein sequence ID" value="MFC3286231.1"/>
    <property type="molecule type" value="Genomic_DNA"/>
</dbReference>
<dbReference type="RefSeq" id="WP_386777096.1">
    <property type="nucleotide sequence ID" value="NZ_JBHRUG010000049.1"/>
</dbReference>
<dbReference type="SFLD" id="SFLDG01138">
    <property type="entry name" value="C1.6.2:_Deoxy-d-mannose-octulo"/>
    <property type="match status" value="1"/>
</dbReference>
<evidence type="ECO:0000256" key="2">
    <source>
        <dbReference type="ARBA" id="ARBA00005893"/>
    </source>
</evidence>
<comment type="catalytic activity">
    <reaction evidence="7">
        <text>3-deoxy-alpha-D-manno-2-octulosonate-8-phosphate + H2O = 3-deoxy-alpha-D-manno-oct-2-ulosonate + phosphate</text>
        <dbReference type="Rhea" id="RHEA:11500"/>
        <dbReference type="ChEBI" id="CHEBI:15377"/>
        <dbReference type="ChEBI" id="CHEBI:43474"/>
        <dbReference type="ChEBI" id="CHEBI:85985"/>
        <dbReference type="ChEBI" id="CHEBI:85986"/>
        <dbReference type="EC" id="3.1.3.45"/>
    </reaction>
</comment>
<organism evidence="8 9">
    <name type="scientific">Litchfieldella rifensis</name>
    <dbReference type="NCBI Taxonomy" id="762643"/>
    <lineage>
        <taxon>Bacteria</taxon>
        <taxon>Pseudomonadati</taxon>
        <taxon>Pseudomonadota</taxon>
        <taxon>Gammaproteobacteria</taxon>
        <taxon>Oceanospirillales</taxon>
        <taxon>Halomonadaceae</taxon>
        <taxon>Litchfieldella</taxon>
    </lineage>
</organism>